<evidence type="ECO:0000313" key="2">
    <source>
        <dbReference type="EMBL" id="KAF6489880.1"/>
    </source>
</evidence>
<protein>
    <submittedName>
        <fullName evidence="2">Uncharacterized protein</fullName>
    </submittedName>
</protein>
<feature type="transmembrane region" description="Helical" evidence="1">
    <location>
        <begin position="120"/>
        <end position="143"/>
    </location>
</feature>
<keyword evidence="1" id="KW-1133">Transmembrane helix</keyword>
<dbReference type="AlphaFoldDB" id="A0A7J8J081"/>
<dbReference type="Proteomes" id="UP000550707">
    <property type="component" value="Unassembled WGS sequence"/>
</dbReference>
<evidence type="ECO:0000313" key="3">
    <source>
        <dbReference type="Proteomes" id="UP000550707"/>
    </source>
</evidence>
<evidence type="ECO:0000256" key="1">
    <source>
        <dbReference type="SAM" id="Phobius"/>
    </source>
</evidence>
<feature type="transmembrane region" description="Helical" evidence="1">
    <location>
        <begin position="93"/>
        <end position="113"/>
    </location>
</feature>
<comment type="caution">
    <text evidence="2">The sequence shown here is derived from an EMBL/GenBank/DDBJ whole genome shotgun (WGS) entry which is preliminary data.</text>
</comment>
<sequence>MCPLPKVKSSVTIYDPLYPLLPPDPLFSGNHCTVICVYEFLFAFLVCSFMVFIFSHIGKVKNPMISFICGIQNVLYFYKTYLQLTHLHLSPKFIATIILFSSSIFLSFWYYYISGITHNLLAFYPLSFSLFPRCFIQALYLLIVHPSYY</sequence>
<keyword evidence="1" id="KW-0812">Transmembrane</keyword>
<dbReference type="EMBL" id="JACASF010000003">
    <property type="protein sequence ID" value="KAF6489880.1"/>
    <property type="molecule type" value="Genomic_DNA"/>
</dbReference>
<keyword evidence="1" id="KW-0472">Membrane</keyword>
<organism evidence="2 3">
    <name type="scientific">Molossus molossus</name>
    <name type="common">Pallas' mastiff bat</name>
    <name type="synonym">Vespertilio molossus</name>
    <dbReference type="NCBI Taxonomy" id="27622"/>
    <lineage>
        <taxon>Eukaryota</taxon>
        <taxon>Metazoa</taxon>
        <taxon>Chordata</taxon>
        <taxon>Craniata</taxon>
        <taxon>Vertebrata</taxon>
        <taxon>Euteleostomi</taxon>
        <taxon>Mammalia</taxon>
        <taxon>Eutheria</taxon>
        <taxon>Laurasiatheria</taxon>
        <taxon>Chiroptera</taxon>
        <taxon>Yangochiroptera</taxon>
        <taxon>Molossidae</taxon>
        <taxon>Molossus</taxon>
    </lineage>
</organism>
<name>A0A7J8J081_MOLMO</name>
<reference evidence="2 3" key="1">
    <citation type="journal article" date="2020" name="Nature">
        <title>Six reference-quality genomes reveal evolution of bat adaptations.</title>
        <authorList>
            <person name="Jebb D."/>
            <person name="Huang Z."/>
            <person name="Pippel M."/>
            <person name="Hughes G.M."/>
            <person name="Lavrichenko K."/>
            <person name="Devanna P."/>
            <person name="Winkler S."/>
            <person name="Jermiin L.S."/>
            <person name="Skirmuntt E.C."/>
            <person name="Katzourakis A."/>
            <person name="Burkitt-Gray L."/>
            <person name="Ray D.A."/>
            <person name="Sullivan K.A.M."/>
            <person name="Roscito J.G."/>
            <person name="Kirilenko B.M."/>
            <person name="Davalos L.M."/>
            <person name="Corthals A.P."/>
            <person name="Power M.L."/>
            <person name="Jones G."/>
            <person name="Ransome R.D."/>
            <person name="Dechmann D.K.N."/>
            <person name="Locatelli A.G."/>
            <person name="Puechmaille S.J."/>
            <person name="Fedrigo O."/>
            <person name="Jarvis E.D."/>
            <person name="Hiller M."/>
            <person name="Vernes S.C."/>
            <person name="Myers E.W."/>
            <person name="Teeling E.C."/>
        </authorList>
    </citation>
    <scope>NUCLEOTIDE SEQUENCE [LARGE SCALE GENOMIC DNA]</scope>
    <source>
        <strain evidence="2">MMolMol1</strain>
        <tissue evidence="2">Muscle</tissue>
    </source>
</reference>
<gene>
    <name evidence="2" type="ORF">HJG59_010282</name>
</gene>
<dbReference type="InParanoid" id="A0A7J8J081"/>
<keyword evidence="3" id="KW-1185">Reference proteome</keyword>
<feature type="transmembrane region" description="Helical" evidence="1">
    <location>
        <begin position="27"/>
        <end position="52"/>
    </location>
</feature>
<proteinExistence type="predicted"/>
<accession>A0A7J8J081</accession>